<evidence type="ECO:0000259" key="6">
    <source>
        <dbReference type="Pfam" id="PF04357"/>
    </source>
</evidence>
<dbReference type="RefSeq" id="WP_153216223.1">
    <property type="nucleotide sequence ID" value="NZ_WIBF01000007.1"/>
</dbReference>
<feature type="chain" id="PRO_5032759583" evidence="5">
    <location>
        <begin position="23"/>
        <end position="1146"/>
    </location>
</feature>
<keyword evidence="4" id="KW-0472">Membrane</keyword>
<proteinExistence type="predicted"/>
<reference evidence="7 8" key="1">
    <citation type="submission" date="2019-10" db="EMBL/GenBank/DDBJ databases">
        <title>Epibacterium sp. nov., isolated from seawater.</title>
        <authorList>
            <person name="Zhang X."/>
            <person name="Li N."/>
        </authorList>
    </citation>
    <scope>NUCLEOTIDE SEQUENCE [LARGE SCALE GENOMIC DNA]</scope>
    <source>
        <strain evidence="7 8">SM1979</strain>
    </source>
</reference>
<keyword evidence="8" id="KW-1185">Reference proteome</keyword>
<sequence length="1146" mass="119123">MTLRPFLIAAAATSITLSPVQAQEKISTEDSGGFIVRFLEDSLSGENRSVNVVGLTGTFSSRAQIERLTIADSDGIWLELEGAELDWNRAALLRGNLSVNALSAKRIAVLRAPLPAPTDPALPTPEATPLRVPELPIAIKLGSLQVDRIELGAPLLGQDSVWSLNGDLDLADGALDSTLDLLRLDRKGDKLQMALQVGAETDGADLDLVASEAPGGLIGSLLPLPQAPRLDLTLNGTGPLSDFRADLDFAAADLAQVTGQVRIAAGDANAEDPQQGLDFSADLNGDIDALIPEVYRPFFGPDLRLRVKGEQFQTEAGAQGVALHSLAISSRALRLSGAAMVQDGALETANLRATVLPESGQSRVILPVAGGGTAVSELSLIAQKPVGNTWQLRADLIDLETDGADLDQATVTIDGLLENAPFQLEAHTEATLTGLRLSDPALSAALGPELSFVTDLLADGENLNAQNLQLTSQGLAVAGNVAVADWADGLEISSTLTTEVDALSRFAPIVGFDLSGAAFADVQGRYTPLSGAFHANLKARTQDLASGIPQLDPMIAGDSHLTLIARRDDGGLFIDDFALDAPGLTAKAAGTLSSADGRLELNARLADLAPLVPQVPGPLTIAGNVARAADVFDGMLTLQGPNSSDLKLSGTATLDGSADLQLDATLAQLERFVPQLAGQLRATGSAQREAGLWQLDLDAQGPAGVNAQVRGAWDETKAEADLRATGDLRLDVANLFIAPNLLTGSAGFDLTLRGKPGLDAVSGQIRTQGSRIVLPDARQEIDAISGDVRIANARAQLALTAAPRDGGQVRVTGPVALLPPFNSDLSINLGSVVLTDNLIYKTTLGGALRLSGALTQGPVIAGQIDVGETNINIASAGGAIDAAPIPDIRHIGETASAYQTRRHAGLTEQTSAQSSRPIALDLLINAPNRIFARGRGLRSELGGSLRIRGTANAPEPAGEINLIRGSFDILGRRLTLDDGRISLVGSLTPFLDFSASSNTSEGTATLRIAGPVNAPEIQVTAEPNRPSEEALALLLFGDNVQDLSPLALARLAASAARLSGRGLGTEEKLAEETGVDDVDLGFDNLGTGQLGLGGYAAENLYTDFNVNTRGDSELSINLDLSPSLSVSGTVDSTGETGIGLLFKRDY</sequence>
<gene>
    <name evidence="7" type="ORF">GFB49_12500</name>
</gene>
<keyword evidence="3" id="KW-1133">Transmembrane helix</keyword>
<evidence type="ECO:0000256" key="1">
    <source>
        <dbReference type="ARBA" id="ARBA00004167"/>
    </source>
</evidence>
<dbReference type="InterPro" id="IPR007452">
    <property type="entry name" value="TamB_C"/>
</dbReference>
<feature type="domain" description="Translocation and assembly module TamB C-terminal" evidence="6">
    <location>
        <begin position="800"/>
        <end position="1146"/>
    </location>
</feature>
<dbReference type="AlphaFoldDB" id="A0A843YJE1"/>
<organism evidence="7 8">
    <name type="scientific">Tritonibacter litoralis</name>
    <dbReference type="NCBI Taxonomy" id="2662264"/>
    <lineage>
        <taxon>Bacteria</taxon>
        <taxon>Pseudomonadati</taxon>
        <taxon>Pseudomonadota</taxon>
        <taxon>Alphaproteobacteria</taxon>
        <taxon>Rhodobacterales</taxon>
        <taxon>Paracoccaceae</taxon>
        <taxon>Tritonibacter</taxon>
    </lineage>
</organism>
<feature type="signal peptide" evidence="5">
    <location>
        <begin position="1"/>
        <end position="22"/>
    </location>
</feature>
<accession>A0A843YJE1</accession>
<evidence type="ECO:0000256" key="5">
    <source>
        <dbReference type="SAM" id="SignalP"/>
    </source>
</evidence>
<dbReference type="GO" id="GO:0009306">
    <property type="term" value="P:protein secretion"/>
    <property type="evidence" value="ECO:0007669"/>
    <property type="project" value="InterPro"/>
</dbReference>
<dbReference type="PANTHER" id="PTHR36985:SF1">
    <property type="entry name" value="TRANSLOCATION AND ASSEMBLY MODULE SUBUNIT TAMB"/>
    <property type="match status" value="1"/>
</dbReference>
<dbReference type="GO" id="GO:0005886">
    <property type="term" value="C:plasma membrane"/>
    <property type="evidence" value="ECO:0007669"/>
    <property type="project" value="InterPro"/>
</dbReference>
<evidence type="ECO:0000313" key="8">
    <source>
        <dbReference type="Proteomes" id="UP000444174"/>
    </source>
</evidence>
<dbReference type="EMBL" id="WIBF01000007">
    <property type="protein sequence ID" value="MQQ09279.1"/>
    <property type="molecule type" value="Genomic_DNA"/>
</dbReference>
<evidence type="ECO:0000256" key="4">
    <source>
        <dbReference type="ARBA" id="ARBA00023136"/>
    </source>
</evidence>
<evidence type="ECO:0000256" key="2">
    <source>
        <dbReference type="ARBA" id="ARBA00022692"/>
    </source>
</evidence>
<dbReference type="Pfam" id="PF04357">
    <property type="entry name" value="TamB"/>
    <property type="match status" value="1"/>
</dbReference>
<comment type="subcellular location">
    <subcellularLocation>
        <location evidence="1">Membrane</location>
        <topology evidence="1">Single-pass membrane protein</topology>
    </subcellularLocation>
</comment>
<protein>
    <submittedName>
        <fullName evidence="7">Translocation/assembly module TamB</fullName>
    </submittedName>
</protein>
<dbReference type="GO" id="GO:0097347">
    <property type="term" value="C:TAM protein secretion complex"/>
    <property type="evidence" value="ECO:0007669"/>
    <property type="project" value="TreeGrafter"/>
</dbReference>
<name>A0A843YJE1_9RHOB</name>
<dbReference type="PANTHER" id="PTHR36985">
    <property type="entry name" value="TRANSLOCATION AND ASSEMBLY MODULE SUBUNIT TAMB"/>
    <property type="match status" value="1"/>
</dbReference>
<comment type="caution">
    <text evidence="7">The sequence shown here is derived from an EMBL/GenBank/DDBJ whole genome shotgun (WGS) entry which is preliminary data.</text>
</comment>
<dbReference type="Proteomes" id="UP000444174">
    <property type="component" value="Unassembled WGS sequence"/>
</dbReference>
<keyword evidence="5" id="KW-0732">Signal</keyword>
<evidence type="ECO:0000313" key="7">
    <source>
        <dbReference type="EMBL" id="MQQ09279.1"/>
    </source>
</evidence>
<evidence type="ECO:0000256" key="3">
    <source>
        <dbReference type="ARBA" id="ARBA00022989"/>
    </source>
</evidence>
<keyword evidence="2" id="KW-0812">Transmembrane</keyword>